<dbReference type="InterPro" id="IPR046341">
    <property type="entry name" value="SET_dom_sf"/>
</dbReference>
<organism evidence="9 10">
    <name type="scientific">Circinella minor</name>
    <dbReference type="NCBI Taxonomy" id="1195481"/>
    <lineage>
        <taxon>Eukaryota</taxon>
        <taxon>Fungi</taxon>
        <taxon>Fungi incertae sedis</taxon>
        <taxon>Mucoromycota</taxon>
        <taxon>Mucoromycotina</taxon>
        <taxon>Mucoromycetes</taxon>
        <taxon>Mucorales</taxon>
        <taxon>Lichtheimiaceae</taxon>
        <taxon>Circinella</taxon>
    </lineage>
</organism>
<evidence type="ECO:0000256" key="6">
    <source>
        <dbReference type="PIRNR" id="PIRNR011771"/>
    </source>
</evidence>
<dbReference type="Gene3D" id="3.90.1420.10">
    <property type="entry name" value="Rubisco LSMT, substrate-binding domain"/>
    <property type="match status" value="1"/>
</dbReference>
<evidence type="ECO:0000256" key="7">
    <source>
        <dbReference type="SAM" id="MobiDB-lite"/>
    </source>
</evidence>
<dbReference type="SUPFAM" id="SSF82199">
    <property type="entry name" value="SET domain"/>
    <property type="match status" value="1"/>
</dbReference>
<gene>
    <name evidence="9" type="ORF">INT45_008830</name>
</gene>
<comment type="function">
    <text evidence="6">S-adenosyl-L-methionine-dependent protein-lysine N-methyltransferase that monomethylates 60S ribosomal protein L42.</text>
</comment>
<comment type="similarity">
    <text evidence="6">Belongs to the class V-like SAM-binding methyltransferase superfamily. Histone-lysine methyltransferase family. SETD6 subfamily.</text>
</comment>
<dbReference type="AlphaFoldDB" id="A0A8H7S3J4"/>
<dbReference type="FunFam" id="3.90.1410.10:FF:000007">
    <property type="entry name" value="Ribosomal lysine N-methyltransferase 4"/>
    <property type="match status" value="1"/>
</dbReference>
<evidence type="ECO:0000256" key="2">
    <source>
        <dbReference type="ARBA" id="ARBA00022603"/>
    </source>
</evidence>
<evidence type="ECO:0000313" key="9">
    <source>
        <dbReference type="EMBL" id="KAG2221505.1"/>
    </source>
</evidence>
<keyword evidence="10" id="KW-1185">Reference proteome</keyword>
<dbReference type="PIRSF" id="PIRSF011771">
    <property type="entry name" value="RMS1_SET"/>
    <property type="match status" value="1"/>
</dbReference>
<dbReference type="OrthoDB" id="341421at2759"/>
<dbReference type="CDD" id="cd19178">
    <property type="entry name" value="SET_SETD6"/>
    <property type="match status" value="1"/>
</dbReference>
<evidence type="ECO:0000256" key="3">
    <source>
        <dbReference type="ARBA" id="ARBA00022679"/>
    </source>
</evidence>
<dbReference type="SUPFAM" id="SSF81822">
    <property type="entry name" value="RuBisCo LSMT C-terminal, substrate-binding domain"/>
    <property type="match status" value="1"/>
</dbReference>
<feature type="domain" description="SET" evidence="8">
    <location>
        <begin position="23"/>
        <end position="264"/>
    </location>
</feature>
<dbReference type="Pfam" id="PF09273">
    <property type="entry name" value="Rubis-subs-bind"/>
    <property type="match status" value="1"/>
</dbReference>
<dbReference type="InterPro" id="IPR011383">
    <property type="entry name" value="N-lys_methylase_SETD6"/>
</dbReference>
<dbReference type="GO" id="GO:0016279">
    <property type="term" value="F:protein-lysine N-methyltransferase activity"/>
    <property type="evidence" value="ECO:0007669"/>
    <property type="project" value="UniProtKB-UniRule"/>
</dbReference>
<dbReference type="Gene3D" id="3.90.1410.10">
    <property type="entry name" value="set domain protein methyltransferase, domain 1"/>
    <property type="match status" value="1"/>
</dbReference>
<dbReference type="EC" id="2.1.1.-" evidence="6"/>
<accession>A0A8H7S3J4</accession>
<dbReference type="InterPro" id="IPR044430">
    <property type="entry name" value="SETD6_SET"/>
</dbReference>
<keyword evidence="4 6" id="KW-0949">S-adenosyl-L-methionine</keyword>
<evidence type="ECO:0000256" key="4">
    <source>
        <dbReference type="ARBA" id="ARBA00022691"/>
    </source>
</evidence>
<protein>
    <recommendedName>
        <fullName evidence="6">Ribosomal lysine N-methyltransferase 4</fullName>
        <ecNumber evidence="6">2.1.1.-</ecNumber>
    </recommendedName>
</protein>
<evidence type="ECO:0000259" key="8">
    <source>
        <dbReference type="PROSITE" id="PS50280"/>
    </source>
</evidence>
<comment type="caution">
    <text evidence="9">The sequence shown here is derived from an EMBL/GenBank/DDBJ whole genome shotgun (WGS) entry which is preliminary data.</text>
</comment>
<name>A0A8H7S3J4_9FUNG</name>
<evidence type="ECO:0000256" key="1">
    <source>
        <dbReference type="ARBA" id="ARBA00004123"/>
    </source>
</evidence>
<dbReference type="PANTHER" id="PTHR13271">
    <property type="entry name" value="UNCHARACTERIZED PUTATIVE METHYLTRANSFERASE"/>
    <property type="match status" value="1"/>
</dbReference>
<dbReference type="PANTHER" id="PTHR13271:SF34">
    <property type="entry name" value="N-LYSINE METHYLTRANSFERASE SETD6"/>
    <property type="match status" value="1"/>
</dbReference>
<keyword evidence="2 6" id="KW-0489">Methyltransferase</keyword>
<dbReference type="Proteomes" id="UP000646827">
    <property type="component" value="Unassembled WGS sequence"/>
</dbReference>
<dbReference type="GO" id="GO:0032259">
    <property type="term" value="P:methylation"/>
    <property type="evidence" value="ECO:0007669"/>
    <property type="project" value="UniProtKB-KW"/>
</dbReference>
<proteinExistence type="inferred from homology"/>
<feature type="region of interest" description="Disordered" evidence="7">
    <location>
        <begin position="424"/>
        <end position="450"/>
    </location>
</feature>
<feature type="compositionally biased region" description="Basic and acidic residues" evidence="7">
    <location>
        <begin position="424"/>
        <end position="442"/>
    </location>
</feature>
<evidence type="ECO:0000313" key="10">
    <source>
        <dbReference type="Proteomes" id="UP000646827"/>
    </source>
</evidence>
<dbReference type="Pfam" id="PF00856">
    <property type="entry name" value="SET"/>
    <property type="match status" value="1"/>
</dbReference>
<feature type="region of interest" description="Disordered" evidence="7">
    <location>
        <begin position="189"/>
        <end position="214"/>
    </location>
</feature>
<keyword evidence="3 6" id="KW-0808">Transferase</keyword>
<dbReference type="PROSITE" id="PS50280">
    <property type="entry name" value="SET"/>
    <property type="match status" value="1"/>
</dbReference>
<evidence type="ECO:0000256" key="5">
    <source>
        <dbReference type="ARBA" id="ARBA00023242"/>
    </source>
</evidence>
<dbReference type="InterPro" id="IPR050600">
    <property type="entry name" value="SETD3_SETD6_MTase"/>
</dbReference>
<feature type="compositionally biased region" description="Acidic residues" evidence="7">
    <location>
        <begin position="198"/>
        <end position="214"/>
    </location>
</feature>
<dbReference type="GO" id="GO:0005634">
    <property type="term" value="C:nucleus"/>
    <property type="evidence" value="ECO:0007669"/>
    <property type="project" value="UniProtKB-SubCell"/>
</dbReference>
<comment type="subcellular location">
    <subcellularLocation>
        <location evidence="1 6">Nucleus</location>
    </subcellularLocation>
</comment>
<dbReference type="InterPro" id="IPR036464">
    <property type="entry name" value="Rubisco_LSMT_subst-bd_sf"/>
</dbReference>
<reference evidence="9 10" key="1">
    <citation type="submission" date="2020-12" db="EMBL/GenBank/DDBJ databases">
        <title>Metabolic potential, ecology and presence of endohyphal bacteria is reflected in genomic diversity of Mucoromycotina.</title>
        <authorList>
            <person name="Muszewska A."/>
            <person name="Okrasinska A."/>
            <person name="Steczkiewicz K."/>
            <person name="Drgas O."/>
            <person name="Orlowska M."/>
            <person name="Perlinska-Lenart U."/>
            <person name="Aleksandrzak-Piekarczyk T."/>
            <person name="Szatraj K."/>
            <person name="Zielenkiewicz U."/>
            <person name="Pilsyk S."/>
            <person name="Malc E."/>
            <person name="Mieczkowski P."/>
            <person name="Kruszewska J.S."/>
            <person name="Biernat P."/>
            <person name="Pawlowska J."/>
        </authorList>
    </citation>
    <scope>NUCLEOTIDE SEQUENCE [LARGE SCALE GENOMIC DNA]</scope>
    <source>
        <strain evidence="9 10">CBS 142.35</strain>
    </source>
</reference>
<sequence>MSFEELGNAFWQWLEKNGSTLSDGIKFHDYRDSEGAGRGVIATRDLQEDEVLFTIPRPLLLSSQTSRLRQEKDMAEILDKMSGWNPLILCLMYESQRSDSFWKPYFDVLPKDFSTPMFWDKQELNALEGTDIVEKIGKEEAEAMFFQEIQPILKDHPEIFNSDVHNVDLFHQCGSLIMSYSFHDEKATPKMTQKNDDNGNDDGEDGENEDEDQEEGLLAMVPMADMLNHKTGYNNARLFHEPNCLRMKAIKFIKAGDQIYNTYGDLCNADLLRKYGFADENNSFDLVEINGGQVVELCCDDTDASLRDRKIEFLMEEEALDDCFVIDTEYILPPELISTLHVLRASAEEFEKMESKQKLPKPKLTPTIAKLGMQILEERLKRYPQEDDNQTLMQTKCNRNKRHALLVRIGEKKILEETINKLKKEAEGQKRSAEGGQDNKDHINKKKKKN</sequence>
<dbReference type="EMBL" id="JAEPRB010000107">
    <property type="protein sequence ID" value="KAG2221505.1"/>
    <property type="molecule type" value="Genomic_DNA"/>
</dbReference>
<keyword evidence="5 6" id="KW-0539">Nucleus</keyword>
<dbReference type="InterPro" id="IPR001214">
    <property type="entry name" value="SET_dom"/>
</dbReference>
<dbReference type="InterPro" id="IPR015353">
    <property type="entry name" value="Rubisco_LSMT_subst-bd"/>
</dbReference>